<dbReference type="AlphaFoldDB" id="A0A1J8NLS7"/>
<evidence type="ECO:0000259" key="9">
    <source>
        <dbReference type="Pfam" id="PF00889"/>
    </source>
</evidence>
<dbReference type="PROSITE" id="PS01127">
    <property type="entry name" value="EF_TS_2"/>
    <property type="match status" value="1"/>
</dbReference>
<organism evidence="10 11">
    <name type="scientific">Candidatus Rickettsiella isopodorum</name>
    <dbReference type="NCBI Taxonomy" id="1225476"/>
    <lineage>
        <taxon>Bacteria</taxon>
        <taxon>Pseudomonadati</taxon>
        <taxon>Pseudomonadota</taxon>
        <taxon>Gammaproteobacteria</taxon>
        <taxon>Legionellales</taxon>
        <taxon>Coxiellaceae</taxon>
        <taxon>Rickettsiella</taxon>
    </lineage>
</organism>
<comment type="subcellular location">
    <subcellularLocation>
        <location evidence="6 8">Cytoplasm</location>
    </subcellularLocation>
</comment>
<dbReference type="InterPro" id="IPR036402">
    <property type="entry name" value="EF-Ts_dimer_sf"/>
</dbReference>
<feature type="domain" description="Translation elongation factor EFTs/EF1B dimerisation" evidence="9">
    <location>
        <begin position="75"/>
        <end position="278"/>
    </location>
</feature>
<dbReference type="Gene3D" id="1.10.8.10">
    <property type="entry name" value="DNA helicase RuvA subunit, C-terminal domain"/>
    <property type="match status" value="1"/>
</dbReference>
<reference evidence="10 11" key="1">
    <citation type="submission" date="2016-03" db="EMBL/GenBank/DDBJ databases">
        <title>Comparative genomics of Rickettsiella.</title>
        <authorList>
            <person name="Chandler C."/>
            <person name="Wang Y."/>
        </authorList>
    </citation>
    <scope>NUCLEOTIDE SEQUENCE [LARGE SCALE GENOMIC DNA]</scope>
    <source>
        <strain evidence="10 11">RCFS May 2013</strain>
    </source>
</reference>
<dbReference type="InterPro" id="IPR001816">
    <property type="entry name" value="Transl_elong_EFTs/EF1B"/>
</dbReference>
<dbReference type="InterPro" id="IPR014039">
    <property type="entry name" value="Transl_elong_EFTs/EF1B_dimer"/>
</dbReference>
<comment type="similarity">
    <text evidence="1 6 7">Belongs to the EF-Ts family.</text>
</comment>
<comment type="function">
    <text evidence="6 7">Associates with the EF-Tu.GDP complex and induces the exchange of GDP to GTP. It remains bound to the aminoacyl-tRNA.EF-Tu.GTP complex up to the GTP hydrolysis stage on the ribosome.</text>
</comment>
<dbReference type="PANTHER" id="PTHR11741:SF0">
    <property type="entry name" value="ELONGATION FACTOR TS, MITOCHONDRIAL"/>
    <property type="match status" value="1"/>
</dbReference>
<dbReference type="GO" id="GO:0003746">
    <property type="term" value="F:translation elongation factor activity"/>
    <property type="evidence" value="ECO:0007669"/>
    <property type="project" value="UniProtKB-UniRule"/>
</dbReference>
<dbReference type="SUPFAM" id="SSF54713">
    <property type="entry name" value="Elongation factor Ts (EF-Ts), dimerisation domain"/>
    <property type="match status" value="2"/>
</dbReference>
<dbReference type="PROSITE" id="PS01126">
    <property type="entry name" value="EF_TS_1"/>
    <property type="match status" value="1"/>
</dbReference>
<dbReference type="HAMAP" id="MF_00050">
    <property type="entry name" value="EF_Ts"/>
    <property type="match status" value="1"/>
</dbReference>
<evidence type="ECO:0000256" key="1">
    <source>
        <dbReference type="ARBA" id="ARBA00005532"/>
    </source>
</evidence>
<evidence type="ECO:0000313" key="11">
    <source>
        <dbReference type="Proteomes" id="UP000183924"/>
    </source>
</evidence>
<comment type="caution">
    <text evidence="10">The sequence shown here is derived from an EMBL/GenBank/DDBJ whole genome shotgun (WGS) entry which is preliminary data.</text>
</comment>
<dbReference type="STRING" id="1225476.A1D18_00315"/>
<gene>
    <name evidence="6" type="primary">tsf</name>
    <name evidence="10" type="ORF">A1D18_00315</name>
</gene>
<evidence type="ECO:0000256" key="5">
    <source>
        <dbReference type="ARBA" id="ARBA00022917"/>
    </source>
</evidence>
<evidence type="ECO:0000256" key="6">
    <source>
        <dbReference type="HAMAP-Rule" id="MF_00050"/>
    </source>
</evidence>
<dbReference type="FunFam" id="1.10.286.20:FF:000001">
    <property type="entry name" value="Elongation factor Ts"/>
    <property type="match status" value="1"/>
</dbReference>
<dbReference type="SUPFAM" id="SSF46934">
    <property type="entry name" value="UBA-like"/>
    <property type="match status" value="1"/>
</dbReference>
<accession>A0A1J8NLS7</accession>
<dbReference type="Gene3D" id="3.30.479.20">
    <property type="entry name" value="Elongation factor Ts, dimerisation domain"/>
    <property type="match status" value="2"/>
</dbReference>
<keyword evidence="11" id="KW-1185">Reference proteome</keyword>
<dbReference type="FunFam" id="1.10.8.10:FF:000001">
    <property type="entry name" value="Elongation factor Ts"/>
    <property type="match status" value="1"/>
</dbReference>
<dbReference type="OrthoDB" id="9808348at2"/>
<proteinExistence type="inferred from homology"/>
<dbReference type="Gene3D" id="1.10.286.20">
    <property type="match status" value="1"/>
</dbReference>
<dbReference type="CDD" id="cd14275">
    <property type="entry name" value="UBA_EF-Ts"/>
    <property type="match status" value="1"/>
</dbReference>
<dbReference type="NCBIfam" id="TIGR00116">
    <property type="entry name" value="tsf"/>
    <property type="match status" value="1"/>
</dbReference>
<protein>
    <recommendedName>
        <fullName evidence="2 6">Elongation factor Ts</fullName>
        <shortName evidence="6">EF-Ts</shortName>
    </recommendedName>
</protein>
<evidence type="ECO:0000256" key="4">
    <source>
        <dbReference type="ARBA" id="ARBA00022768"/>
    </source>
</evidence>
<keyword evidence="4 6" id="KW-0251">Elongation factor</keyword>
<evidence type="ECO:0000256" key="8">
    <source>
        <dbReference type="RuleBase" id="RU000643"/>
    </source>
</evidence>
<keyword evidence="3 6" id="KW-0963">Cytoplasm</keyword>
<evidence type="ECO:0000256" key="7">
    <source>
        <dbReference type="RuleBase" id="RU000642"/>
    </source>
</evidence>
<evidence type="ECO:0000256" key="2">
    <source>
        <dbReference type="ARBA" id="ARBA00016956"/>
    </source>
</evidence>
<evidence type="ECO:0000256" key="3">
    <source>
        <dbReference type="ARBA" id="ARBA00022490"/>
    </source>
</evidence>
<dbReference type="PANTHER" id="PTHR11741">
    <property type="entry name" value="ELONGATION FACTOR TS"/>
    <property type="match status" value="1"/>
</dbReference>
<dbReference type="RefSeq" id="WP_071661835.1">
    <property type="nucleotide sequence ID" value="NZ_LUKY01000024.1"/>
</dbReference>
<feature type="region of interest" description="Involved in Mg(2+) ion dislocation from EF-Tu" evidence="6">
    <location>
        <begin position="84"/>
        <end position="87"/>
    </location>
</feature>
<dbReference type="Pfam" id="PF00889">
    <property type="entry name" value="EF_TS"/>
    <property type="match status" value="1"/>
</dbReference>
<dbReference type="EMBL" id="LUKY01000024">
    <property type="protein sequence ID" value="OIZ96409.1"/>
    <property type="molecule type" value="Genomic_DNA"/>
</dbReference>
<sequence>MTPTIITAAMVQALRARTGAGMMDCKRALESAEGDLDVAAESMRKSGQIQAEKKSGRIAAEGLIVIKSKSATGPAVILEVNCETDFVARDENFKQFAEKTAQGALDHQIANITSLLDYQFADSGESVEKTREALVAKLGENIQLRRFQIVTAQADIILGSYVHRGRIGTIVQLKGGDEQLAKDLALHIIANNPAVISADEIAEQILAKEREIIMAQSQGSGKPQAVIEKMVEGRLNKFRDEMSLLGQAFVKDPNVRVGQLLESTGAKVISFVRFAVGEGIEKPIEDFAEAVMAQVKNSS</sequence>
<dbReference type="InterPro" id="IPR009060">
    <property type="entry name" value="UBA-like_sf"/>
</dbReference>
<name>A0A1J8NLS7_9COXI</name>
<keyword evidence="5 6" id="KW-0648">Protein biosynthesis</keyword>
<dbReference type="InterPro" id="IPR018101">
    <property type="entry name" value="Transl_elong_Ts_CS"/>
</dbReference>
<dbReference type="GO" id="GO:0005737">
    <property type="term" value="C:cytoplasm"/>
    <property type="evidence" value="ECO:0007669"/>
    <property type="project" value="UniProtKB-SubCell"/>
</dbReference>
<evidence type="ECO:0000313" key="10">
    <source>
        <dbReference type="EMBL" id="OIZ96409.1"/>
    </source>
</evidence>
<dbReference type="Proteomes" id="UP000183924">
    <property type="component" value="Unassembled WGS sequence"/>
</dbReference>